<dbReference type="Pfam" id="PF10056">
    <property type="entry name" value="DUF2293"/>
    <property type="match status" value="1"/>
</dbReference>
<organism evidence="3 4">
    <name type="scientific">Xylaria arbuscula</name>
    <dbReference type="NCBI Taxonomy" id="114810"/>
    <lineage>
        <taxon>Eukaryota</taxon>
        <taxon>Fungi</taxon>
        <taxon>Dikarya</taxon>
        <taxon>Ascomycota</taxon>
        <taxon>Pezizomycotina</taxon>
        <taxon>Sordariomycetes</taxon>
        <taxon>Xylariomycetidae</taxon>
        <taxon>Xylariales</taxon>
        <taxon>Xylariaceae</taxon>
        <taxon>Xylaria</taxon>
    </lineage>
</organism>
<dbReference type="Proteomes" id="UP001148614">
    <property type="component" value="Unassembled WGS sequence"/>
</dbReference>
<keyword evidence="4" id="KW-1185">Reference proteome</keyword>
<accession>A0A9W8N3M5</accession>
<evidence type="ECO:0000313" key="3">
    <source>
        <dbReference type="EMBL" id="KAJ3553020.1"/>
    </source>
</evidence>
<dbReference type="AlphaFoldDB" id="A0A9W8N3M5"/>
<feature type="region of interest" description="Disordered" evidence="1">
    <location>
        <begin position="214"/>
        <end position="253"/>
    </location>
</feature>
<gene>
    <name evidence="3" type="ORF">NPX13_g10979</name>
</gene>
<dbReference type="EMBL" id="JANPWZ010003365">
    <property type="protein sequence ID" value="KAJ3553020.1"/>
    <property type="molecule type" value="Genomic_DNA"/>
</dbReference>
<proteinExistence type="predicted"/>
<dbReference type="PANTHER" id="PTHR38113:SF1">
    <property type="entry name" value="DUF2293 DOMAIN-CONTAINING PROTEIN"/>
    <property type="match status" value="1"/>
</dbReference>
<feature type="compositionally biased region" description="Basic and acidic residues" evidence="1">
    <location>
        <begin position="771"/>
        <end position="783"/>
    </location>
</feature>
<name>A0A9W8N3M5_9PEZI</name>
<evidence type="ECO:0000256" key="1">
    <source>
        <dbReference type="SAM" id="MobiDB-lite"/>
    </source>
</evidence>
<feature type="region of interest" description="Disordered" evidence="1">
    <location>
        <begin position="450"/>
        <end position="469"/>
    </location>
</feature>
<sequence length="830" mass="92844">MFFIVSISKDPLKLDHHMNRLGCHFRHSIVEQARKILNEKGHHEQAAYVHEPGKPEPIPTSQREIDLEADAVLRDLFPRIPNTDRQQIIDHAFKKDGKFNGEIKVGMAKDITLARRVQLAALAHIRHTHTRYDELLKESDWANARKAVEKPCLDIIVKWRGDEETGRDQLDEILREVIEISDTETDSEDEISGADNARIHVPRNRPAVAILGRAVSRLSRPPNNPSGVDRQTNSPILASPRTPSGVRKAAKVDRRMIRKTQQRFKRYAAAAEALANSSNQNSHPGSPSTPGFVATPVEVVRHQVSAHSVNTYCAIPGATVPETYVPRASYSHTNLQPAPVSQSSGLSQDRAIRVPCVSADARAHEGTEQFIRIPDDQRPKVGPYSANYSQPPSAMSPLRLGLQDMLLPSIEPRSPDGVRASRNATHRVHSETQQSTEAARRVISRTIAEPAILHPRPPSPGGPANNNDATRRRVITYFPEDYQEPPNSYYVRVAPRSHIDASHPSRSDYPADQRSMVASGPERVVYRDVPRAVPAQEVTVIRPEDGHDRLRDHPASRNRDERPLASATAPDYGRYQNNIQVPAAPEYDGNRVEAPLRSRANPIVIDGDHGYEPRRVVEVRGSPSRGYYRTASPRGSSSHVPGGTRLKASPRLVYVDEPTGRIGNNSGGGHSTVTQYQPSVPAVERLSRPLSPLQPAYQSRTLERPLRYAVPHDRERVPFNESQRVSSAWPNAASVRIQHSSQETPRLERFTGVQQYPTISDGQHIRPQAPRNDRPYQELRPEAPRPAAVRYEREAQQPFPVHPAPSSYVEIRGPLPHRHVPEQRDMIYVE</sequence>
<dbReference type="VEuPathDB" id="FungiDB:F4678DRAFT_420839"/>
<feature type="domain" description="DUF2293" evidence="2">
    <location>
        <begin position="73"/>
        <end position="160"/>
    </location>
</feature>
<feature type="region of interest" description="Disordered" evidence="1">
    <location>
        <begin position="417"/>
        <end position="438"/>
    </location>
</feature>
<feature type="compositionally biased region" description="Basic and acidic residues" evidence="1">
    <location>
        <begin position="543"/>
        <end position="563"/>
    </location>
</feature>
<evidence type="ECO:0000313" key="4">
    <source>
        <dbReference type="Proteomes" id="UP001148614"/>
    </source>
</evidence>
<comment type="caution">
    <text evidence="3">The sequence shown here is derived from an EMBL/GenBank/DDBJ whole genome shotgun (WGS) entry which is preliminary data.</text>
</comment>
<dbReference type="InterPro" id="IPR018744">
    <property type="entry name" value="DUF2293"/>
</dbReference>
<dbReference type="PANTHER" id="PTHR38113">
    <property type="match status" value="1"/>
</dbReference>
<feature type="compositionally biased region" description="Polar residues" evidence="1">
    <location>
        <begin position="225"/>
        <end position="236"/>
    </location>
</feature>
<feature type="region of interest" description="Disordered" evidence="1">
    <location>
        <begin position="543"/>
        <end position="570"/>
    </location>
</feature>
<evidence type="ECO:0000259" key="2">
    <source>
        <dbReference type="Pfam" id="PF10056"/>
    </source>
</evidence>
<feature type="region of interest" description="Disordered" evidence="1">
    <location>
        <begin position="760"/>
        <end position="783"/>
    </location>
</feature>
<reference evidence="3" key="1">
    <citation type="submission" date="2022-07" db="EMBL/GenBank/DDBJ databases">
        <title>Genome Sequence of Xylaria arbuscula.</title>
        <authorList>
            <person name="Buettner E."/>
        </authorList>
    </citation>
    <scope>NUCLEOTIDE SEQUENCE</scope>
    <source>
        <strain evidence="3">VT107</strain>
    </source>
</reference>
<protein>
    <recommendedName>
        <fullName evidence="2">DUF2293 domain-containing protein</fullName>
    </recommendedName>
</protein>
<feature type="region of interest" description="Disordered" evidence="1">
    <location>
        <begin position="624"/>
        <end position="645"/>
    </location>
</feature>